<sequence>MSVFPAAPRLEPQPQPHVPAAGPSMLRRNLKIFFLLVSKPKCSTCSRLPALLLHCFFALSLYRPAMCWYVSECDALISQILDFAWVFMLMELLVFFQRALLTAFHEYRRLLQHERDEDGTEENEAQFCDVCDPARSQASRPDGLTSAEALAFLRVLVVLELVFSLVMNTEFLFTVEPGQLWELRNHEGVNNERGDDLEKGSSAAVEAGVAVLSPVFGPGLQNEIQSEYLRSLACIVLPVSSGA</sequence>
<name>A0AAN6P1S1_9PEZI</name>
<dbReference type="EMBL" id="MU859080">
    <property type="protein sequence ID" value="KAK3955153.1"/>
    <property type="molecule type" value="Genomic_DNA"/>
</dbReference>
<feature type="region of interest" description="Disordered" evidence="1">
    <location>
        <begin position="1"/>
        <end position="22"/>
    </location>
</feature>
<gene>
    <name evidence="2" type="ORF">QBC32DRAFT_381271</name>
</gene>
<reference evidence="2" key="1">
    <citation type="journal article" date="2023" name="Mol. Phylogenet. Evol.">
        <title>Genome-scale phylogeny and comparative genomics of the fungal order Sordariales.</title>
        <authorList>
            <person name="Hensen N."/>
            <person name="Bonometti L."/>
            <person name="Westerberg I."/>
            <person name="Brannstrom I.O."/>
            <person name="Guillou S."/>
            <person name="Cros-Aarteil S."/>
            <person name="Calhoun S."/>
            <person name="Haridas S."/>
            <person name="Kuo A."/>
            <person name="Mondo S."/>
            <person name="Pangilinan J."/>
            <person name="Riley R."/>
            <person name="LaButti K."/>
            <person name="Andreopoulos B."/>
            <person name="Lipzen A."/>
            <person name="Chen C."/>
            <person name="Yan M."/>
            <person name="Daum C."/>
            <person name="Ng V."/>
            <person name="Clum A."/>
            <person name="Steindorff A."/>
            <person name="Ohm R.A."/>
            <person name="Martin F."/>
            <person name="Silar P."/>
            <person name="Natvig D.O."/>
            <person name="Lalanne C."/>
            <person name="Gautier V."/>
            <person name="Ament-Velasquez S.L."/>
            <person name="Kruys A."/>
            <person name="Hutchinson M.I."/>
            <person name="Powell A.J."/>
            <person name="Barry K."/>
            <person name="Miller A.N."/>
            <person name="Grigoriev I.V."/>
            <person name="Debuchy R."/>
            <person name="Gladieux P."/>
            <person name="Hiltunen Thoren M."/>
            <person name="Johannesson H."/>
        </authorList>
    </citation>
    <scope>NUCLEOTIDE SEQUENCE</scope>
    <source>
        <strain evidence="2">CBS 626.80</strain>
    </source>
</reference>
<dbReference type="AlphaFoldDB" id="A0AAN6P1S1"/>
<comment type="caution">
    <text evidence="2">The sequence shown here is derived from an EMBL/GenBank/DDBJ whole genome shotgun (WGS) entry which is preliminary data.</text>
</comment>
<evidence type="ECO:0000313" key="2">
    <source>
        <dbReference type="EMBL" id="KAK3955153.1"/>
    </source>
</evidence>
<dbReference type="Proteomes" id="UP001303222">
    <property type="component" value="Unassembled WGS sequence"/>
</dbReference>
<keyword evidence="3" id="KW-1185">Reference proteome</keyword>
<accession>A0AAN6P1S1</accession>
<evidence type="ECO:0000256" key="1">
    <source>
        <dbReference type="SAM" id="MobiDB-lite"/>
    </source>
</evidence>
<proteinExistence type="predicted"/>
<evidence type="ECO:0000313" key="3">
    <source>
        <dbReference type="Proteomes" id="UP001303222"/>
    </source>
</evidence>
<protein>
    <submittedName>
        <fullName evidence="2">Uncharacterized protein</fullName>
    </submittedName>
</protein>
<reference evidence="2" key="2">
    <citation type="submission" date="2023-06" db="EMBL/GenBank/DDBJ databases">
        <authorList>
            <consortium name="Lawrence Berkeley National Laboratory"/>
            <person name="Mondo S.J."/>
            <person name="Hensen N."/>
            <person name="Bonometti L."/>
            <person name="Westerberg I."/>
            <person name="Brannstrom I.O."/>
            <person name="Guillou S."/>
            <person name="Cros-Aarteil S."/>
            <person name="Calhoun S."/>
            <person name="Haridas S."/>
            <person name="Kuo A."/>
            <person name="Pangilinan J."/>
            <person name="Riley R."/>
            <person name="Labutti K."/>
            <person name="Andreopoulos B."/>
            <person name="Lipzen A."/>
            <person name="Chen C."/>
            <person name="Yanf M."/>
            <person name="Daum C."/>
            <person name="Ng V."/>
            <person name="Clum A."/>
            <person name="Steindorff A."/>
            <person name="Ohm R."/>
            <person name="Martin F."/>
            <person name="Silar P."/>
            <person name="Natvig D."/>
            <person name="Lalanne C."/>
            <person name="Gautier V."/>
            <person name="Ament-Velasquez S.L."/>
            <person name="Kruys A."/>
            <person name="Hutchinson M.I."/>
            <person name="Powell A.J."/>
            <person name="Barry K."/>
            <person name="Miller A.N."/>
            <person name="Grigoriev I.V."/>
            <person name="Debuchy R."/>
            <person name="Gladieux P."/>
            <person name="Thoren M.H."/>
            <person name="Johannesson H."/>
        </authorList>
    </citation>
    <scope>NUCLEOTIDE SEQUENCE</scope>
    <source>
        <strain evidence="2">CBS 626.80</strain>
    </source>
</reference>
<organism evidence="2 3">
    <name type="scientific">Pseudoneurospora amorphoporcata</name>
    <dbReference type="NCBI Taxonomy" id="241081"/>
    <lineage>
        <taxon>Eukaryota</taxon>
        <taxon>Fungi</taxon>
        <taxon>Dikarya</taxon>
        <taxon>Ascomycota</taxon>
        <taxon>Pezizomycotina</taxon>
        <taxon>Sordariomycetes</taxon>
        <taxon>Sordariomycetidae</taxon>
        <taxon>Sordariales</taxon>
        <taxon>Sordariaceae</taxon>
        <taxon>Pseudoneurospora</taxon>
    </lineage>
</organism>